<dbReference type="PROSITE" id="PS50198">
    <property type="entry name" value="PPIC_PPIASE_2"/>
    <property type="match status" value="2"/>
</dbReference>
<proteinExistence type="predicted"/>
<feature type="domain" description="PpiC" evidence="4">
    <location>
        <begin position="277"/>
        <end position="386"/>
    </location>
</feature>
<organism evidence="5 6">
    <name type="scientific">Ohtaekwangia koreensis</name>
    <dbReference type="NCBI Taxonomy" id="688867"/>
    <lineage>
        <taxon>Bacteria</taxon>
        <taxon>Pseudomonadati</taxon>
        <taxon>Bacteroidota</taxon>
        <taxon>Cytophagia</taxon>
        <taxon>Cytophagales</taxon>
        <taxon>Fulvivirgaceae</taxon>
        <taxon>Ohtaekwangia</taxon>
    </lineage>
</organism>
<evidence type="ECO:0000313" key="6">
    <source>
        <dbReference type="Proteomes" id="UP000190961"/>
    </source>
</evidence>
<dbReference type="GO" id="GO:0003755">
    <property type="term" value="F:peptidyl-prolyl cis-trans isomerase activity"/>
    <property type="evidence" value="ECO:0007669"/>
    <property type="project" value="UniProtKB-KW"/>
</dbReference>
<dbReference type="STRING" id="688867.SAMN05660236_2834"/>
<dbReference type="Proteomes" id="UP000190961">
    <property type="component" value="Unassembled WGS sequence"/>
</dbReference>
<feature type="chain" id="PRO_5013160226" evidence="3">
    <location>
        <begin position="16"/>
        <end position="447"/>
    </location>
</feature>
<dbReference type="InterPro" id="IPR046357">
    <property type="entry name" value="PPIase_dom_sf"/>
</dbReference>
<dbReference type="Pfam" id="PF00639">
    <property type="entry name" value="Rotamase"/>
    <property type="match status" value="2"/>
</dbReference>
<name>A0A1T5LB77_9BACT</name>
<gene>
    <name evidence="5" type="ORF">SAMN05660236_2834</name>
</gene>
<dbReference type="OrthoDB" id="14196at2"/>
<keyword evidence="2" id="KW-0697">Rotamase</keyword>
<feature type="domain" description="PpiC" evidence="4">
    <location>
        <begin position="174"/>
        <end position="274"/>
    </location>
</feature>
<evidence type="ECO:0000313" key="5">
    <source>
        <dbReference type="EMBL" id="SKC72935.1"/>
    </source>
</evidence>
<dbReference type="Gene3D" id="1.10.4030.10">
    <property type="entry name" value="Porin chaperone SurA, peptide-binding domain"/>
    <property type="match status" value="1"/>
</dbReference>
<keyword evidence="6" id="KW-1185">Reference proteome</keyword>
<dbReference type="AlphaFoldDB" id="A0A1T5LB77"/>
<dbReference type="PANTHER" id="PTHR47637">
    <property type="entry name" value="CHAPERONE SURA"/>
    <property type="match status" value="1"/>
</dbReference>
<dbReference type="PANTHER" id="PTHR47637:SF1">
    <property type="entry name" value="CHAPERONE SURA"/>
    <property type="match status" value="1"/>
</dbReference>
<protein>
    <submittedName>
        <fullName evidence="5">Peptidyl-prolyl cis-trans isomerase SurA</fullName>
    </submittedName>
</protein>
<evidence type="ECO:0000256" key="1">
    <source>
        <dbReference type="ARBA" id="ARBA00022729"/>
    </source>
</evidence>
<dbReference type="Gene3D" id="3.10.50.40">
    <property type="match status" value="2"/>
</dbReference>
<evidence type="ECO:0000259" key="4">
    <source>
        <dbReference type="PROSITE" id="PS50198"/>
    </source>
</evidence>
<reference evidence="5 6" key="1">
    <citation type="submission" date="2017-02" db="EMBL/GenBank/DDBJ databases">
        <authorList>
            <person name="Peterson S.W."/>
        </authorList>
    </citation>
    <scope>NUCLEOTIDE SEQUENCE [LARGE SCALE GENOMIC DNA]</scope>
    <source>
        <strain evidence="5 6">DSM 25262</strain>
    </source>
</reference>
<accession>A0A1T5LB77</accession>
<dbReference type="InterPro" id="IPR050280">
    <property type="entry name" value="OMP_Chaperone_SurA"/>
</dbReference>
<keyword evidence="1 3" id="KW-0732">Signal</keyword>
<evidence type="ECO:0000256" key="3">
    <source>
        <dbReference type="SAM" id="SignalP"/>
    </source>
</evidence>
<sequence>MLVLALGIIIPSAWAQETAEPENKGFVVDKIISKVDNYIVLKSDLERAYQDYLTNGGSASPQVRCQYLALLIRNKLMMAKAEIDSVVVADADVDQYTQRKMDMIIAQAGVSPDELEERYGKTLEQIRLEIRDQEREQLVVRKMQEEITKGIGVTPAEVKRFYSKIPKDSLPYFSASVEVAQIVKIATVSEEQENLTRAELTGIRNRILSGEDFATLAKKHSDDPSVTSNAGDMGWSGRGRMVPEYEAMAFKLKPNEISMPFKSQFGFHIMQLIERRGNEYHSRHILISPKPSANDIKKATRYLDSLRSRIVSDSIRFQNAAKEYSDDVETKGNGGFFSDGDGGTRLMVDELDPVVFFKLDSMQVGDVSKPITYRTDDGKNAVRILYYKSRFAPHQASLENDWSRIQAATLNEKKDKILQKWFDKARKDVFISIDPTYDNCGILDENQ</sequence>
<dbReference type="EMBL" id="FUZU01000002">
    <property type="protein sequence ID" value="SKC72935.1"/>
    <property type="molecule type" value="Genomic_DNA"/>
</dbReference>
<dbReference type="SUPFAM" id="SSF109998">
    <property type="entry name" value="Triger factor/SurA peptide-binding domain-like"/>
    <property type="match status" value="1"/>
</dbReference>
<keyword evidence="2 5" id="KW-0413">Isomerase</keyword>
<evidence type="ECO:0000256" key="2">
    <source>
        <dbReference type="PROSITE-ProRule" id="PRU00278"/>
    </source>
</evidence>
<feature type="signal peptide" evidence="3">
    <location>
        <begin position="1"/>
        <end position="15"/>
    </location>
</feature>
<dbReference type="InterPro" id="IPR000297">
    <property type="entry name" value="PPIase_PpiC"/>
</dbReference>
<dbReference type="InterPro" id="IPR027304">
    <property type="entry name" value="Trigger_fact/SurA_dom_sf"/>
</dbReference>
<dbReference type="SUPFAM" id="SSF54534">
    <property type="entry name" value="FKBP-like"/>
    <property type="match status" value="2"/>
</dbReference>